<organism evidence="2 3">
    <name type="scientific">Metabacillus herbersteinensis</name>
    <dbReference type="NCBI Taxonomy" id="283816"/>
    <lineage>
        <taxon>Bacteria</taxon>
        <taxon>Bacillati</taxon>
        <taxon>Bacillota</taxon>
        <taxon>Bacilli</taxon>
        <taxon>Bacillales</taxon>
        <taxon>Bacillaceae</taxon>
        <taxon>Metabacillus</taxon>
    </lineage>
</organism>
<evidence type="ECO:0000313" key="2">
    <source>
        <dbReference type="EMBL" id="MFC0272194.1"/>
    </source>
</evidence>
<gene>
    <name evidence="2" type="ORF">ACFFIX_12095</name>
</gene>
<dbReference type="Proteomes" id="UP001589854">
    <property type="component" value="Unassembled WGS sequence"/>
</dbReference>
<evidence type="ECO:0000313" key="3">
    <source>
        <dbReference type="Proteomes" id="UP001589854"/>
    </source>
</evidence>
<keyword evidence="3" id="KW-1185">Reference proteome</keyword>
<comment type="caution">
    <text evidence="2">The sequence shown here is derived from an EMBL/GenBank/DDBJ whole genome shotgun (WGS) entry which is preliminary data.</text>
</comment>
<dbReference type="PANTHER" id="PTHR40032">
    <property type="entry name" value="EXPORTED PROTEIN-RELATED"/>
    <property type="match status" value="1"/>
</dbReference>
<dbReference type="EMBL" id="JBHLVO010000008">
    <property type="protein sequence ID" value="MFC0272194.1"/>
    <property type="molecule type" value="Genomic_DNA"/>
</dbReference>
<dbReference type="PANTHER" id="PTHR40032:SF1">
    <property type="entry name" value="EXPORTED PROTEIN"/>
    <property type="match status" value="1"/>
</dbReference>
<sequence>MKKLLTELNEEKLQMLINKKRIPMSRNNEDYQALERKVHINEERNIEVVKGNTKISIKEAKEVGKKLTDVFYTCHYKWLNKQNDIFFIEERIEKRKARIYKNNLVEDEETENTKMFSDEQIYEEKEERSSFYYDRLAAVQYAERWWNSHNSKYKNFGDNCTNFISQCLHAGNASMRGYPNRSSGWWMQSNDWSYSWTVANSMRLFLGSSKTGLRAKEVSTAEELMPGDVICLDFQGDGRYDHTTIVVAKDQNNMPLVNAQSYNSRMRYWSYEDSTAYTPNIKYKFYHIVDDTTKK</sequence>
<dbReference type="InterPro" id="IPR024301">
    <property type="entry name" value="Amidase_6"/>
</dbReference>
<proteinExistence type="predicted"/>
<dbReference type="Pfam" id="PF12671">
    <property type="entry name" value="Amidase_6"/>
    <property type="match status" value="1"/>
</dbReference>
<accession>A0ABV6GES9</accession>
<name>A0ABV6GES9_9BACI</name>
<feature type="domain" description="Putative amidase" evidence="1">
    <location>
        <begin position="133"/>
        <end position="286"/>
    </location>
</feature>
<reference evidence="2 3" key="1">
    <citation type="submission" date="2024-09" db="EMBL/GenBank/DDBJ databases">
        <authorList>
            <person name="Sun Q."/>
            <person name="Mori K."/>
        </authorList>
    </citation>
    <scope>NUCLEOTIDE SEQUENCE [LARGE SCALE GENOMIC DNA]</scope>
    <source>
        <strain evidence="2 3">CCM 7228</strain>
    </source>
</reference>
<dbReference type="RefSeq" id="WP_378934251.1">
    <property type="nucleotide sequence ID" value="NZ_JBHLVO010000008.1"/>
</dbReference>
<protein>
    <submittedName>
        <fullName evidence="2">Amidase domain-containing protein</fullName>
    </submittedName>
</protein>
<evidence type="ECO:0000259" key="1">
    <source>
        <dbReference type="Pfam" id="PF12671"/>
    </source>
</evidence>